<evidence type="ECO:0000259" key="1">
    <source>
        <dbReference type="PROSITE" id="PS50943"/>
    </source>
</evidence>
<protein>
    <recommendedName>
        <fullName evidence="1">HTH cro/C1-type domain-containing protein</fullName>
    </recommendedName>
</protein>
<dbReference type="EMBL" id="PPQW01000002">
    <property type="protein sequence ID" value="PNZ69612.1"/>
    <property type="molecule type" value="Genomic_DNA"/>
</dbReference>
<dbReference type="Proteomes" id="UP000242470">
    <property type="component" value="Unassembled WGS sequence"/>
</dbReference>
<name>A0AAP8TU78_9STAP</name>
<feature type="domain" description="HTH cro/C1-type" evidence="1">
    <location>
        <begin position="28"/>
        <end position="66"/>
    </location>
</feature>
<accession>A0AAP8TU78</accession>
<gene>
    <name evidence="2" type="ORF">CD158_00500</name>
</gene>
<proteinExistence type="predicted"/>
<organism evidence="2 3">
    <name type="scientific">Staphylococcus auricularis</name>
    <dbReference type="NCBI Taxonomy" id="29379"/>
    <lineage>
        <taxon>Bacteria</taxon>
        <taxon>Bacillati</taxon>
        <taxon>Bacillota</taxon>
        <taxon>Bacilli</taxon>
        <taxon>Bacillales</taxon>
        <taxon>Staphylococcaceae</taxon>
        <taxon>Staphylococcus</taxon>
    </lineage>
</organism>
<reference evidence="2 3" key="1">
    <citation type="submission" date="2017-08" db="EMBL/GenBank/DDBJ databases">
        <title>Draft genome sequences of 64 type strains of genus Staph aureus.</title>
        <authorList>
            <person name="Cole K."/>
            <person name="Golubchik T."/>
            <person name="Russell J."/>
            <person name="Foster D."/>
            <person name="Llewelyn M."/>
            <person name="Wilson D."/>
            <person name="Crook D."/>
            <person name="Paul J."/>
        </authorList>
    </citation>
    <scope>NUCLEOTIDE SEQUENCE [LARGE SCALE GENOMIC DNA]</scope>
    <source>
        <strain evidence="2 3">NCTC 12101</strain>
    </source>
</reference>
<dbReference type="InterPro" id="IPR001387">
    <property type="entry name" value="Cro/C1-type_HTH"/>
</dbReference>
<evidence type="ECO:0000313" key="3">
    <source>
        <dbReference type="Proteomes" id="UP000242470"/>
    </source>
</evidence>
<sequence>MDVDKMSDYKRKIIELIKSDISGYKIYAETGISQNTLSSVRRGKRDIDNLTLKTTEKLYECAIKLL</sequence>
<comment type="caution">
    <text evidence="2">The sequence shown here is derived from an EMBL/GenBank/DDBJ whole genome shotgun (WGS) entry which is preliminary data.</text>
</comment>
<evidence type="ECO:0000313" key="2">
    <source>
        <dbReference type="EMBL" id="PNZ69612.1"/>
    </source>
</evidence>
<dbReference type="PROSITE" id="PS50943">
    <property type="entry name" value="HTH_CROC1"/>
    <property type="match status" value="1"/>
</dbReference>
<dbReference type="AlphaFoldDB" id="A0AAP8TU78"/>